<evidence type="ECO:0000256" key="3">
    <source>
        <dbReference type="ARBA" id="ARBA00022475"/>
    </source>
</evidence>
<evidence type="ECO:0000256" key="14">
    <source>
        <dbReference type="ARBA" id="ARBA00022989"/>
    </source>
</evidence>
<evidence type="ECO:0000256" key="1">
    <source>
        <dbReference type="ARBA" id="ARBA00004162"/>
    </source>
</evidence>
<name>A0A8T2RGJ8_CERRI</name>
<dbReference type="OrthoDB" id="2021138at2759"/>
<dbReference type="FunFam" id="1.10.510.10:FF:000417">
    <property type="entry name" value="Leucine-rich repeat receptor-like protein kinase"/>
    <property type="match status" value="1"/>
</dbReference>
<evidence type="ECO:0000256" key="6">
    <source>
        <dbReference type="ARBA" id="ARBA00022614"/>
    </source>
</evidence>
<comment type="caution">
    <text evidence="22">The sequence shown here is derived from an EMBL/GenBank/DDBJ whole genome shotgun (WGS) entry which is preliminary data.</text>
</comment>
<dbReference type="InterPro" id="IPR003591">
    <property type="entry name" value="Leu-rich_rpt_typical-subtyp"/>
</dbReference>
<dbReference type="PANTHER" id="PTHR48056">
    <property type="entry name" value="LRR RECEPTOR-LIKE SERINE/THREONINE-PROTEIN KINASE-RELATED"/>
    <property type="match status" value="1"/>
</dbReference>
<evidence type="ECO:0000256" key="13">
    <source>
        <dbReference type="ARBA" id="ARBA00022840"/>
    </source>
</evidence>
<keyword evidence="10" id="KW-0677">Repeat</keyword>
<evidence type="ECO:0000256" key="11">
    <source>
        <dbReference type="ARBA" id="ARBA00022741"/>
    </source>
</evidence>
<comment type="subcellular location">
    <subcellularLocation>
        <location evidence="1">Cell membrane</location>
        <topology evidence="1">Single-pass membrane protein</topology>
    </subcellularLocation>
</comment>
<evidence type="ECO:0000256" key="16">
    <source>
        <dbReference type="ARBA" id="ARBA00023180"/>
    </source>
</evidence>
<evidence type="ECO:0000256" key="7">
    <source>
        <dbReference type="ARBA" id="ARBA00022679"/>
    </source>
</evidence>
<keyword evidence="16" id="KW-0325">Glycoprotein</keyword>
<proteinExistence type="predicted"/>
<evidence type="ECO:0000256" key="18">
    <source>
        <dbReference type="ARBA" id="ARBA00048679"/>
    </source>
</evidence>
<dbReference type="SUPFAM" id="SSF56112">
    <property type="entry name" value="Protein kinase-like (PK-like)"/>
    <property type="match status" value="1"/>
</dbReference>
<dbReference type="InterPro" id="IPR011009">
    <property type="entry name" value="Kinase-like_dom_sf"/>
</dbReference>
<feature type="domain" description="Protein kinase" evidence="21">
    <location>
        <begin position="689"/>
        <end position="983"/>
    </location>
</feature>
<feature type="signal peptide" evidence="20">
    <location>
        <begin position="1"/>
        <end position="20"/>
    </location>
</feature>
<evidence type="ECO:0000256" key="9">
    <source>
        <dbReference type="ARBA" id="ARBA00022729"/>
    </source>
</evidence>
<reference evidence="22 23" key="1">
    <citation type="submission" date="2021-08" db="EMBL/GenBank/DDBJ databases">
        <title>WGS assembly of Ceratopteris richardii.</title>
        <authorList>
            <person name="Marchant D.B."/>
            <person name="Chen G."/>
            <person name="Jenkins J."/>
            <person name="Shu S."/>
            <person name="Leebens-Mack J."/>
            <person name="Grimwood J."/>
            <person name="Schmutz J."/>
            <person name="Soltis P."/>
            <person name="Soltis D."/>
            <person name="Chen Z.-H."/>
        </authorList>
    </citation>
    <scope>NUCLEOTIDE SEQUENCE [LARGE SCALE GENOMIC DNA]</scope>
    <source>
        <strain evidence="22">Whitten #5841</strain>
        <tissue evidence="22">Leaf</tissue>
    </source>
</reference>
<sequence>MEQKIILALLFGCFVALGLCQEEVVRPILQRFIQESNSTAGSLGLNDWAGEGAFSDYCNWPGITCDSASSKTVTKLDLHGRGLLSPLPTFICSLPNLTELVLRNNSYNESFPEALFAHCNRRLQVLDLSYNHFWGPLPSEGWANLSSLVQLDLGHNSFTGQFPASIGEDILGLTYLSIWSNGFTGIVPPELGNLTELLNLTISWNPYTSSGHKLPEELRKLKKMVWFTCAASNLVGELPTWLSELESIRFLDLSQNHLSGTLPEDIFQWPHIEKLELYFNSFKGLIPSTIGQLTTLADLDLSCNFLEGPIPAEIAKLTNLSLLNLWNNSLSDEIPWEFGNLTSLRIFQLFNNSLTGIIPQTLGKGGSLFIFDVANNALHGPVPPYLCDGKALTKLIFFNNNISGPIPEAYGICTTLIRVRLRQNQLSGSVPEELWGLPNLSYLELYDNHLSGVISPSIGRATQLTQVRISGNSFSGELPESIGKLSLLEVLDVSGNVLTGPVPESLQDCQSLNVLIMGYNELSGHIPDMFAHMRNLTMIDLSNNQLTGGIPVSLGQLSNVLSFLSLAHNKLSGKVPYSLSSLKFSVQAFDVSYNDLSGTLPFQLGGAFTEESFEGNNDLCIDQNCDRGRNAVQRAWIIGIPIALLAVIVLVTSFLCKRRSAYQRITQRRWKFTQFEKVDFDEYDLLDCLDEDNIVGSGSCGQVFRVRLKSGQSLAVKKLWTNSNKGSQSHTHHDYGWKSEIETVGKVRHANIVKLLCCITNENGSSLLVYEYMPNGSLGDHLYGKMAEFLDWRVRFKIALGAAKGLAYLHHDCVPIIIHRDVKPNNILLDSDYEAHIADFGLAKVAHNHNEKGLTMSGVAGSVGYMAPEMGYASKITEKSDVYSFGVVLLELLTGRKATDSEFGAGIDIVKWVTNQLNSREAVLKGPLLFTNKAGKSTVEHLRSEEEHQVLVVLKLALRCTNAIPTQRPSMREVVEVLSEAWRQSSSSSSKFGSLKLSGLTKSIREPPQELPPSPAACLELEYCKAQLAGR</sequence>
<dbReference type="InterPro" id="IPR050647">
    <property type="entry name" value="Plant_LRR-RLKs"/>
</dbReference>
<dbReference type="InterPro" id="IPR000719">
    <property type="entry name" value="Prot_kinase_dom"/>
</dbReference>
<dbReference type="InterPro" id="IPR032675">
    <property type="entry name" value="LRR_dom_sf"/>
</dbReference>
<keyword evidence="11" id="KW-0547">Nucleotide-binding</keyword>
<evidence type="ECO:0000256" key="17">
    <source>
        <dbReference type="ARBA" id="ARBA00047899"/>
    </source>
</evidence>
<feature type="transmembrane region" description="Helical" evidence="19">
    <location>
        <begin position="635"/>
        <end position="656"/>
    </location>
</feature>
<keyword evidence="14 19" id="KW-1133">Transmembrane helix</keyword>
<comment type="catalytic activity">
    <reaction evidence="17">
        <text>L-threonyl-[protein] + ATP = O-phospho-L-threonyl-[protein] + ADP + H(+)</text>
        <dbReference type="Rhea" id="RHEA:46608"/>
        <dbReference type="Rhea" id="RHEA-COMP:11060"/>
        <dbReference type="Rhea" id="RHEA-COMP:11605"/>
        <dbReference type="ChEBI" id="CHEBI:15378"/>
        <dbReference type="ChEBI" id="CHEBI:30013"/>
        <dbReference type="ChEBI" id="CHEBI:30616"/>
        <dbReference type="ChEBI" id="CHEBI:61977"/>
        <dbReference type="ChEBI" id="CHEBI:456216"/>
        <dbReference type="EC" id="2.7.11.1"/>
    </reaction>
</comment>
<dbReference type="Gene3D" id="1.10.510.10">
    <property type="entry name" value="Transferase(Phosphotransferase) domain 1"/>
    <property type="match status" value="1"/>
</dbReference>
<dbReference type="SMART" id="SM00369">
    <property type="entry name" value="LRR_TYP"/>
    <property type="match status" value="8"/>
</dbReference>
<dbReference type="PROSITE" id="PS50011">
    <property type="entry name" value="PROTEIN_KINASE_DOM"/>
    <property type="match status" value="1"/>
</dbReference>
<evidence type="ECO:0000256" key="19">
    <source>
        <dbReference type="SAM" id="Phobius"/>
    </source>
</evidence>
<dbReference type="Gene3D" id="3.80.10.10">
    <property type="entry name" value="Ribonuclease Inhibitor"/>
    <property type="match status" value="4"/>
</dbReference>
<dbReference type="Gene3D" id="3.30.200.20">
    <property type="entry name" value="Phosphorylase Kinase, domain 1"/>
    <property type="match status" value="1"/>
</dbReference>
<evidence type="ECO:0000256" key="15">
    <source>
        <dbReference type="ARBA" id="ARBA00023136"/>
    </source>
</evidence>
<dbReference type="GO" id="GO:0004674">
    <property type="term" value="F:protein serine/threonine kinase activity"/>
    <property type="evidence" value="ECO:0007669"/>
    <property type="project" value="UniProtKB-KW"/>
</dbReference>
<protein>
    <recommendedName>
        <fullName evidence="2">non-specific serine/threonine protein kinase</fullName>
        <ecNumber evidence="2">2.7.11.1</ecNumber>
    </recommendedName>
</protein>
<accession>A0A8T2RGJ8</accession>
<dbReference type="Pfam" id="PF00560">
    <property type="entry name" value="LRR_1"/>
    <property type="match status" value="6"/>
</dbReference>
<dbReference type="SMART" id="SM00220">
    <property type="entry name" value="S_TKc"/>
    <property type="match status" value="1"/>
</dbReference>
<keyword evidence="6" id="KW-0433">Leucine-rich repeat</keyword>
<keyword evidence="3" id="KW-1003">Cell membrane</keyword>
<dbReference type="AlphaFoldDB" id="A0A8T2RGJ8"/>
<dbReference type="SUPFAM" id="SSF52058">
    <property type="entry name" value="L domain-like"/>
    <property type="match status" value="1"/>
</dbReference>
<keyword evidence="15 19" id="KW-0472">Membrane</keyword>
<dbReference type="EMBL" id="CM035432">
    <property type="protein sequence ID" value="KAH7295539.1"/>
    <property type="molecule type" value="Genomic_DNA"/>
</dbReference>
<dbReference type="FunFam" id="3.80.10.10:FF:000905">
    <property type="entry name" value="Receptor-like protein kinase 7"/>
    <property type="match status" value="1"/>
</dbReference>
<dbReference type="SUPFAM" id="SSF52047">
    <property type="entry name" value="RNI-like"/>
    <property type="match status" value="1"/>
</dbReference>
<keyword evidence="9 20" id="KW-0732">Signal</keyword>
<dbReference type="GO" id="GO:0005886">
    <property type="term" value="C:plasma membrane"/>
    <property type="evidence" value="ECO:0007669"/>
    <property type="project" value="UniProtKB-SubCell"/>
</dbReference>
<evidence type="ECO:0000256" key="4">
    <source>
        <dbReference type="ARBA" id="ARBA00022527"/>
    </source>
</evidence>
<dbReference type="InterPro" id="IPR001611">
    <property type="entry name" value="Leu-rich_rpt"/>
</dbReference>
<organism evidence="22 23">
    <name type="scientific">Ceratopteris richardii</name>
    <name type="common">Triangle waterfern</name>
    <dbReference type="NCBI Taxonomy" id="49495"/>
    <lineage>
        <taxon>Eukaryota</taxon>
        <taxon>Viridiplantae</taxon>
        <taxon>Streptophyta</taxon>
        <taxon>Embryophyta</taxon>
        <taxon>Tracheophyta</taxon>
        <taxon>Polypodiopsida</taxon>
        <taxon>Polypodiidae</taxon>
        <taxon>Polypodiales</taxon>
        <taxon>Pteridineae</taxon>
        <taxon>Pteridaceae</taxon>
        <taxon>Parkerioideae</taxon>
        <taxon>Ceratopteris</taxon>
    </lineage>
</organism>
<dbReference type="FunFam" id="3.80.10.10:FF:000095">
    <property type="entry name" value="LRR receptor-like serine/threonine-protein kinase GSO1"/>
    <property type="match status" value="1"/>
</dbReference>
<dbReference type="GO" id="GO:0005524">
    <property type="term" value="F:ATP binding"/>
    <property type="evidence" value="ECO:0007669"/>
    <property type="project" value="UniProtKB-KW"/>
</dbReference>
<dbReference type="Proteomes" id="UP000825935">
    <property type="component" value="Chromosome 27"/>
</dbReference>
<dbReference type="Pfam" id="PF13855">
    <property type="entry name" value="LRR_8"/>
    <property type="match status" value="2"/>
</dbReference>
<keyword evidence="23" id="KW-1185">Reference proteome</keyword>
<comment type="catalytic activity">
    <reaction evidence="18">
        <text>L-seryl-[protein] + ATP = O-phospho-L-seryl-[protein] + ADP + H(+)</text>
        <dbReference type="Rhea" id="RHEA:17989"/>
        <dbReference type="Rhea" id="RHEA-COMP:9863"/>
        <dbReference type="Rhea" id="RHEA-COMP:11604"/>
        <dbReference type="ChEBI" id="CHEBI:15378"/>
        <dbReference type="ChEBI" id="CHEBI:29999"/>
        <dbReference type="ChEBI" id="CHEBI:30616"/>
        <dbReference type="ChEBI" id="CHEBI:83421"/>
        <dbReference type="ChEBI" id="CHEBI:456216"/>
        <dbReference type="EC" id="2.7.11.1"/>
    </reaction>
</comment>
<keyword evidence="5" id="KW-0597">Phosphoprotein</keyword>
<keyword evidence="13" id="KW-0067">ATP-binding</keyword>
<evidence type="ECO:0000256" key="2">
    <source>
        <dbReference type="ARBA" id="ARBA00012513"/>
    </source>
</evidence>
<dbReference type="InterPro" id="IPR008271">
    <property type="entry name" value="Ser/Thr_kinase_AS"/>
</dbReference>
<keyword evidence="7" id="KW-0808">Transferase</keyword>
<evidence type="ECO:0000256" key="10">
    <source>
        <dbReference type="ARBA" id="ARBA00022737"/>
    </source>
</evidence>
<evidence type="ECO:0000256" key="8">
    <source>
        <dbReference type="ARBA" id="ARBA00022692"/>
    </source>
</evidence>
<keyword evidence="4" id="KW-0723">Serine/threonine-protein kinase</keyword>
<dbReference type="EC" id="2.7.11.1" evidence="2"/>
<evidence type="ECO:0000313" key="23">
    <source>
        <dbReference type="Proteomes" id="UP000825935"/>
    </source>
</evidence>
<evidence type="ECO:0000256" key="12">
    <source>
        <dbReference type="ARBA" id="ARBA00022777"/>
    </source>
</evidence>
<evidence type="ECO:0000259" key="21">
    <source>
        <dbReference type="PROSITE" id="PS50011"/>
    </source>
</evidence>
<dbReference type="PANTHER" id="PTHR48056:SF44">
    <property type="entry name" value="RECEPTOR PROTEIN KINASE CLAVATA1"/>
    <property type="match status" value="1"/>
</dbReference>
<dbReference type="PROSITE" id="PS00108">
    <property type="entry name" value="PROTEIN_KINASE_ST"/>
    <property type="match status" value="1"/>
</dbReference>
<keyword evidence="12" id="KW-0418">Kinase</keyword>
<feature type="chain" id="PRO_5035949798" description="non-specific serine/threonine protein kinase" evidence="20">
    <location>
        <begin position="21"/>
        <end position="1031"/>
    </location>
</feature>
<dbReference type="Pfam" id="PF00069">
    <property type="entry name" value="Pkinase"/>
    <property type="match status" value="1"/>
</dbReference>
<dbReference type="OMA" id="GEDIHEI"/>
<evidence type="ECO:0000256" key="5">
    <source>
        <dbReference type="ARBA" id="ARBA00022553"/>
    </source>
</evidence>
<keyword evidence="8 19" id="KW-0812">Transmembrane</keyword>
<evidence type="ECO:0000256" key="20">
    <source>
        <dbReference type="SAM" id="SignalP"/>
    </source>
</evidence>
<gene>
    <name evidence="22" type="ORF">KP509_27G053900</name>
</gene>
<dbReference type="GO" id="GO:0033612">
    <property type="term" value="F:receptor serine/threonine kinase binding"/>
    <property type="evidence" value="ECO:0007669"/>
    <property type="project" value="TreeGrafter"/>
</dbReference>
<evidence type="ECO:0000313" key="22">
    <source>
        <dbReference type="EMBL" id="KAH7295539.1"/>
    </source>
</evidence>